<dbReference type="GO" id="GO:0003676">
    <property type="term" value="F:nucleic acid binding"/>
    <property type="evidence" value="ECO:0007669"/>
    <property type="project" value="InterPro"/>
</dbReference>
<feature type="compositionally biased region" description="Acidic residues" evidence="3">
    <location>
        <begin position="2757"/>
        <end position="2783"/>
    </location>
</feature>
<feature type="compositionally biased region" description="Polar residues" evidence="3">
    <location>
        <begin position="240"/>
        <end position="252"/>
    </location>
</feature>
<keyword evidence="6" id="KW-1185">Reference proteome</keyword>
<feature type="region of interest" description="Disordered" evidence="3">
    <location>
        <begin position="1441"/>
        <end position="1462"/>
    </location>
</feature>
<dbReference type="InterPro" id="IPR025283">
    <property type="entry name" value="DUF4042"/>
</dbReference>
<dbReference type="SUPFAM" id="SSF48371">
    <property type="entry name" value="ARM repeat"/>
    <property type="match status" value="1"/>
</dbReference>
<protein>
    <recommendedName>
        <fullName evidence="4">CCHC-type domain-containing protein</fullName>
    </recommendedName>
</protein>
<comment type="caution">
    <text evidence="5">The sequence shown here is derived from an EMBL/GenBank/DDBJ whole genome shotgun (WGS) entry which is preliminary data.</text>
</comment>
<evidence type="ECO:0000259" key="4">
    <source>
        <dbReference type="PROSITE" id="PS50158"/>
    </source>
</evidence>
<dbReference type="InterPro" id="IPR013103">
    <property type="entry name" value="RVT_2"/>
</dbReference>
<evidence type="ECO:0000313" key="5">
    <source>
        <dbReference type="EMBL" id="CAE8632355.1"/>
    </source>
</evidence>
<evidence type="ECO:0000256" key="1">
    <source>
        <dbReference type="PROSITE-ProRule" id="PRU00047"/>
    </source>
</evidence>
<accession>A0A813H3Z9</accession>
<feature type="region of interest" description="Disordered" evidence="3">
    <location>
        <begin position="2596"/>
        <end position="2619"/>
    </location>
</feature>
<proteinExistence type="predicted"/>
<feature type="domain" description="CCHC-type" evidence="4">
    <location>
        <begin position="864"/>
        <end position="880"/>
    </location>
</feature>
<feature type="region of interest" description="Disordered" evidence="3">
    <location>
        <begin position="2129"/>
        <end position="2159"/>
    </location>
</feature>
<sequence>VAMALQAQCRAGALRSCVQLFKLWPKAYFGRWPLVLDFQSGEVCRSSGGAAPLPMLLAICQQDLSPKVRAAALASVCALLEAPSVRSFPVPLERDGVGNSAGGSLSEQLAKTLRQSHSVVFKLVQCSNVGDVQNALRACGDLASSTPYTKLKPGLLTEIVQRLVPFLRGMTDLTCLDAVPQVVSAAVAAMGVALKREDCAAELQSCLFTGRGQSGVPLADELVKSVLHVVSLVNKLPSGASSAQITQPSPTKTRPKKGAAALDLEPGDSVVTQECALLASRVLHFRPAVLPQTTVEMYQELVSSLVEMGHSGFRVRGFRLLSDLLEPPTTTTEGLASTEAPETEAATQAARPPSQLSPSWCAGLARTVWLKACAPAELSATVRASAMSALPGLLLTAIQRQEAEGSVTVAPVPEALATLRSGASDANATVRTAAAQAFGALSHLRFHAVEGGPSETEAVLQLVMCLCVDTAGLAPGLRVENILHAFEAPGAEAFDIEDRYQTCVLRAWTRALGNTVGEPTVGAVLASLADAGLADKEEAPLAALEAGSVERYVADVVMMDAAASAPVTRQAQETEMTRAFREVAGRMVDMRGVAKPPNFTGLETDWAEWKFRMEAILSLLGLDDLAEAAVREGVDADARLLSDADELRSKMLYNLLVQLCSGKALSLVRTVRRADGLGSWSKLVREYEPSVAARHCAMLSSLLCPGFEDSKPFTEQLLEWERRITDYGLVTKAMFPDAYKCAVISRWAPKRVQEFLRVNTSDLTASYVELKRALRDLQVRSQTFDAAGQGSQDQHSEYVPMIVDALKGLGKWKTATKADECHNCGKKATLPEIAGQWPRDQGQQKRPENQGVQGKGKGQAFDGKCFQCGKEGRRARDCRQKPIAELAEPEPHPLDGQDSQSWFMMLAEAASKIRDIPKEEQGLTLMLVDSGSCAHVCPKDFAPSQKFVPQEWDKLPQAAAVDGHPVRAYGWKPVHMQLEDGRPLFVNFLAMDVTRPILSVAELVKSGYEMWFGSLEHPQPFIRKGGVKMRLIRHANLFFLPVRQQEQWKTTEPLGRQQRRRQRQQGQSLGECRWGPELATCTADQKDFWDESSGDDVPRSFQSAWEAKRAAEAAGQDGAKEFARQAMWNCQHSDQQQAKSWRGGFIGALPSADERKAHEVTHLPYQQWCPVCVSCKAADSPHHRLPEEGADDTPVVEFDYGFVSPTGQADECEAPVVLVARAKQSGYSFATVVKVKGAGDTAAVQGVLGFLQEAGVPGQRLRLRSDQEGSIRACVSRIAAQRAAETIVETTPKGSSNSLGADERYIRTLMTQVATLCTQVQQQWNVELKADSPLLPWVVGHAAWLLNRFQPYLGETPFHRVQGHEYRGEVYAFGQPLLVRKVESQSRLQPRWDAGIFLGKLTSSDEFVVATEAGIRRGRSVKEAPGAMTDYLARLRWTQDSRDEGREVQPAAPRPMRFREGGSARTARGMALRQFHAEAGPTPGCAACDNPMGRTHSKRCVVRRGEYEAKRQRTDEGPDGQALPAVTTAPDVEMPGTGVKRGREQEPDEDMSGGDMAGDDVQVSLISITGPPWYDGRDGHELDSKAVDAGMARETASLKKFGVYTEVDEDACPAKELVSTRWVLNEKSAGMVKARLVAQQLNKGEPCDAFAATPALSSLRLILCLALPRGYTAFLGDVSTAFLHAGIQEPMFVRPPPSLRRPGKVWWLHKALYGLRRSPQLWQEHWAEVAKQCGFRRSLADPQVFVHEQSGAMLLAHVDDMLVVAPPEWMGTIKKAIGEKVTMKWLDELSHDKWSKFLGKELKLSPGGGVLVRVPPSYFEDILKEMGLQDCKSLTSLGSVTADMRTSGKERLNAGRHTQYRRCVGRLLWAINERPDLAFCVKELARDVASPTTASWANLKKLCRYLRGTTTAVLELGGTKAAEARGALPATVNEGLVVFTDSNWAARSTSGGVALCNGWLISTWSRTQTTVALSSCEAEFVAISQGLVEGKAVQSLAKELGTEMPLTICTDSSSARALSMRRGFGRLKHLEVRSLWVQQEFKEKSFELVKVPTALNLSDLLTKAVNPKVLWCLSELLGLQLEGEEAAEAAEVVVHLLELNALEQYQPPACGQCHAPALLECLTQTNQAEQTTSGPHGRAPLGPAVGGANAVGSEQRQSQPTQRQLDWIATLALQRGFVVADVLSAASTKAEASALIDQLRAPPHCANETPSINVAADRGWPQPVPAYAAEQIAAVELRVQQAREQADSTIAAVRRVQMDAERQVAGFAAARTRAEELSTQAMCRAARAEVSLEAARAAAAAAIRAASEAARAETAAAVRAASEAARADTAAAIRAAREAAQAEAAAAIRLAEEENERIRRNAKSIIQRLKGTPQATEPSFQAMNSAARAFVSATGLMKLPAEQAHAKAQKLRDTLFERIRKGEKLPQMILLQDAQQIISFCDREYGTGDKVKERQPAAPPALAAAGARRDEEDMPPHRRGVQQLRCAIRKGPRGVIMNFQRRIQYGPYGPQISQVKVATYKTSRDTLWFSRPGAYVCCDACLKAVPQSRGSLQGAPQRSRFAWDEFLCTDCMMNGGGPGSGLTIAGPGSGITVAGSGSGAADLADRRPPNTATDAEVLGTKERRARLEGCCGDQASPSSGCSRPSCEGWVEVGQREPGAESFGSFVSRARSRSNQSGREEGKDASHNRRGKKVENTDHSPNRGEGEMEDRDRSKESQSEKGIKSQDRNEKKTRNQKCHDGGTMNQERKEKRRRVWQQDEEDIEGQQQDEEDTEGQQQDEEDSQDQQSDGGSASVTCCCDRCITLPVRSRVRCVCRLCHKGLAPTFSRAVAAAAAVCQVQCARATAVHTEMRVSSQTTMVIVILMTVLILATMWWTMAGRVRASRVAIVNASPSDERDRKCLNCEALGEEVVALVSVIDRLDDRIEVLENSAARAVEPTQGGGVTAAAKPTQGGGGAAVRQSGFCEELVATRWRKSAGGGEQQTCGGMMPTEIEKLAREIVEGVAAMAAKRPPGDPRRWQKAVEEDSASAVESDYGHIQPGDAAVPVFVAKTRRGSDSGWPPLAGAAHAMTRRAATATDSPGGTPHSAACRLRRGKWRQEKTSIQDFGECVVVPKNRWTRLGKDADRERGALERLREVPSSVVAGDGPVSAGAKEFARQAMWNCQRSDNRQAKSWRSGFIGALPSADERKAHEVTHLPYQQWCPVCVSCKAADSPHHRLPEEGADGTPVVEFDYGFVSPTGQADECEAPVVLVARAETSAQCVTGVDTKCVTRVDTTFSAEVPGEGPKHIFTFSAPERAVGPGRAVGPEMWRECCQKRSVTVAGGNLLLKLQPGLKFKLQERPDSQLQSPDVEASEGAGTGLCGWKQRGNLGSGVSEAGLNQRAVFSALKYSRDSASERFVAVGSPHQNPEAINSATLLLVVILLILWIADASDRSPATPTRG</sequence>
<evidence type="ECO:0000256" key="3">
    <source>
        <dbReference type="SAM" id="MobiDB-lite"/>
    </source>
</evidence>
<dbReference type="PANTHER" id="PTHR11439:SF483">
    <property type="entry name" value="PEPTIDE SYNTHASE GLIP-LIKE, PUTATIVE (AFU_ORTHOLOGUE AFUA_3G12920)-RELATED"/>
    <property type="match status" value="1"/>
</dbReference>
<dbReference type="EMBL" id="CAJNNV010030387">
    <property type="protein sequence ID" value="CAE8632355.1"/>
    <property type="molecule type" value="Genomic_DNA"/>
</dbReference>
<dbReference type="InterPro" id="IPR001878">
    <property type="entry name" value="Znf_CCHC"/>
</dbReference>
<feature type="compositionally biased region" description="Basic and acidic residues" evidence="3">
    <location>
        <begin position="2467"/>
        <end position="2476"/>
    </location>
</feature>
<keyword evidence="1" id="KW-0862">Zinc</keyword>
<dbReference type="CDD" id="cd09272">
    <property type="entry name" value="RNase_HI_RT_Ty1"/>
    <property type="match status" value="1"/>
</dbReference>
<feature type="region of interest" description="Disordered" evidence="3">
    <location>
        <begin position="2450"/>
        <end position="2479"/>
    </location>
</feature>
<dbReference type="GO" id="GO:0008270">
    <property type="term" value="F:zinc ion binding"/>
    <property type="evidence" value="ECO:0007669"/>
    <property type="project" value="UniProtKB-KW"/>
</dbReference>
<keyword evidence="2" id="KW-0175">Coiled coil</keyword>
<gene>
    <name evidence="5" type="ORF">PGLA1383_LOCUS48337</name>
</gene>
<feature type="region of interest" description="Disordered" evidence="3">
    <location>
        <begin position="835"/>
        <end position="858"/>
    </location>
</feature>
<feature type="non-terminal residue" evidence="5">
    <location>
        <position position="1"/>
    </location>
</feature>
<dbReference type="InterPro" id="IPR016024">
    <property type="entry name" value="ARM-type_fold"/>
</dbReference>
<keyword evidence="1" id="KW-0479">Metal-binding</keyword>
<reference evidence="5" key="1">
    <citation type="submission" date="2021-02" db="EMBL/GenBank/DDBJ databases">
        <authorList>
            <person name="Dougan E. K."/>
            <person name="Rhodes N."/>
            <person name="Thang M."/>
            <person name="Chan C."/>
        </authorList>
    </citation>
    <scope>NUCLEOTIDE SEQUENCE</scope>
</reference>
<dbReference type="Pfam" id="PF13251">
    <property type="entry name" value="DUF4042"/>
    <property type="match status" value="1"/>
</dbReference>
<evidence type="ECO:0000313" key="6">
    <source>
        <dbReference type="Proteomes" id="UP000654075"/>
    </source>
</evidence>
<feature type="region of interest" description="Disordered" evidence="3">
    <location>
        <begin position="2660"/>
        <end position="2793"/>
    </location>
</feature>
<feature type="compositionally biased region" description="Low complexity" evidence="3">
    <location>
        <begin position="329"/>
        <end position="353"/>
    </location>
</feature>
<dbReference type="Gene3D" id="1.25.10.10">
    <property type="entry name" value="Leucine-rich Repeat Variant"/>
    <property type="match status" value="1"/>
</dbReference>
<feature type="region of interest" description="Disordered" evidence="3">
    <location>
        <begin position="240"/>
        <end position="259"/>
    </location>
</feature>
<feature type="compositionally biased region" description="Basic and acidic residues" evidence="3">
    <location>
        <begin position="2677"/>
        <end position="2739"/>
    </location>
</feature>
<dbReference type="PROSITE" id="PS50158">
    <property type="entry name" value="ZF_CCHC"/>
    <property type="match status" value="1"/>
</dbReference>
<dbReference type="InterPro" id="IPR011989">
    <property type="entry name" value="ARM-like"/>
</dbReference>
<name>A0A813H3Z9_POLGL</name>
<organism evidence="5 6">
    <name type="scientific">Polarella glacialis</name>
    <name type="common">Dinoflagellate</name>
    <dbReference type="NCBI Taxonomy" id="89957"/>
    <lineage>
        <taxon>Eukaryota</taxon>
        <taxon>Sar</taxon>
        <taxon>Alveolata</taxon>
        <taxon>Dinophyceae</taxon>
        <taxon>Suessiales</taxon>
        <taxon>Suessiaceae</taxon>
        <taxon>Polarella</taxon>
    </lineage>
</organism>
<feature type="region of interest" description="Disordered" evidence="3">
    <location>
        <begin position="1049"/>
        <end position="1069"/>
    </location>
</feature>
<feature type="region of interest" description="Disordered" evidence="3">
    <location>
        <begin position="329"/>
        <end position="357"/>
    </location>
</feature>
<dbReference type="Proteomes" id="UP000654075">
    <property type="component" value="Unassembled WGS sequence"/>
</dbReference>
<keyword evidence="1" id="KW-0863">Zinc-finger</keyword>
<evidence type="ECO:0000256" key="2">
    <source>
        <dbReference type="SAM" id="Coils"/>
    </source>
</evidence>
<dbReference type="Pfam" id="PF07727">
    <property type="entry name" value="RVT_2"/>
    <property type="match status" value="1"/>
</dbReference>
<feature type="coiled-coil region" evidence="2">
    <location>
        <begin position="2337"/>
        <end position="2368"/>
    </location>
</feature>
<dbReference type="PANTHER" id="PTHR11439">
    <property type="entry name" value="GAG-POL-RELATED RETROTRANSPOSON"/>
    <property type="match status" value="1"/>
</dbReference>
<feature type="region of interest" description="Disordered" evidence="3">
    <location>
        <begin position="1509"/>
        <end position="1555"/>
    </location>
</feature>